<comment type="caution">
    <text evidence="7">The sequence shown here is derived from an EMBL/GenBank/DDBJ whole genome shotgun (WGS) entry which is preliminary data.</text>
</comment>
<evidence type="ECO:0000313" key="7">
    <source>
        <dbReference type="EMBL" id="CAL8113914.1"/>
    </source>
</evidence>
<keyword evidence="2 4" id="KW-0863">Zinc-finger</keyword>
<feature type="region of interest" description="Disordered" evidence="5">
    <location>
        <begin position="1"/>
        <end position="26"/>
    </location>
</feature>
<keyword evidence="1" id="KW-0479">Metal-binding</keyword>
<feature type="region of interest" description="Disordered" evidence="5">
    <location>
        <begin position="44"/>
        <end position="66"/>
    </location>
</feature>
<dbReference type="Pfam" id="PF01753">
    <property type="entry name" value="zf-MYND"/>
    <property type="match status" value="1"/>
</dbReference>
<dbReference type="PROSITE" id="PS01360">
    <property type="entry name" value="ZF_MYND_1"/>
    <property type="match status" value="1"/>
</dbReference>
<gene>
    <name evidence="7" type="ORF">ODALV1_LOCUS16231</name>
</gene>
<dbReference type="PROSITE" id="PS50865">
    <property type="entry name" value="ZF_MYND_2"/>
    <property type="match status" value="1"/>
</dbReference>
<evidence type="ECO:0000259" key="6">
    <source>
        <dbReference type="PROSITE" id="PS50865"/>
    </source>
</evidence>
<organism evidence="7 8">
    <name type="scientific">Orchesella dallaii</name>
    <dbReference type="NCBI Taxonomy" id="48710"/>
    <lineage>
        <taxon>Eukaryota</taxon>
        <taxon>Metazoa</taxon>
        <taxon>Ecdysozoa</taxon>
        <taxon>Arthropoda</taxon>
        <taxon>Hexapoda</taxon>
        <taxon>Collembola</taxon>
        <taxon>Entomobryomorpha</taxon>
        <taxon>Entomobryoidea</taxon>
        <taxon>Orchesellidae</taxon>
        <taxon>Orchesellinae</taxon>
        <taxon>Orchesella</taxon>
    </lineage>
</organism>
<dbReference type="InterPro" id="IPR053010">
    <property type="entry name" value="SET_SmydA-8"/>
</dbReference>
<dbReference type="EMBL" id="CAXLJM020000049">
    <property type="protein sequence ID" value="CAL8113914.1"/>
    <property type="molecule type" value="Genomic_DNA"/>
</dbReference>
<dbReference type="InterPro" id="IPR046341">
    <property type="entry name" value="SET_dom_sf"/>
</dbReference>
<name>A0ABP1QX13_9HEXA</name>
<dbReference type="PANTHER" id="PTHR46455">
    <property type="entry name" value="SET AND MYND DOMAIN CONTAINING, ARTHROPOD-SPECIFIC, MEMBER 4, ISOFORM A"/>
    <property type="match status" value="1"/>
</dbReference>
<dbReference type="Proteomes" id="UP001642540">
    <property type="component" value="Unassembled WGS sequence"/>
</dbReference>
<evidence type="ECO:0000256" key="3">
    <source>
        <dbReference type="ARBA" id="ARBA00022833"/>
    </source>
</evidence>
<keyword evidence="8" id="KW-1185">Reference proteome</keyword>
<protein>
    <recommendedName>
        <fullName evidence="6">MYND-type domain-containing protein</fullName>
    </recommendedName>
</protein>
<evidence type="ECO:0000256" key="4">
    <source>
        <dbReference type="PROSITE-ProRule" id="PRU00134"/>
    </source>
</evidence>
<dbReference type="InterPro" id="IPR002893">
    <property type="entry name" value="Znf_MYND"/>
</dbReference>
<dbReference type="SUPFAM" id="SSF144232">
    <property type="entry name" value="HIT/MYND zinc finger-like"/>
    <property type="match status" value="1"/>
</dbReference>
<accession>A0ABP1QX13</accession>
<keyword evidence="3" id="KW-0862">Zinc</keyword>
<feature type="compositionally biased region" description="Polar residues" evidence="5">
    <location>
        <begin position="1"/>
        <end position="12"/>
    </location>
</feature>
<dbReference type="Gene3D" id="6.10.140.2220">
    <property type="match status" value="2"/>
</dbReference>
<dbReference type="Gene3D" id="2.170.270.10">
    <property type="entry name" value="SET domain"/>
    <property type="match status" value="1"/>
</dbReference>
<feature type="compositionally biased region" description="Basic residues" evidence="5">
    <location>
        <begin position="56"/>
        <end position="66"/>
    </location>
</feature>
<evidence type="ECO:0000256" key="1">
    <source>
        <dbReference type="ARBA" id="ARBA00022723"/>
    </source>
</evidence>
<sequence>MLPTTNNHTMTNPVAGKSHSSHHYPYHFHSDTEVEPHLTTTAPRFTKPLEKPTPAGKHRKTKKSHHGGTYRLLKSCSTNLICAICFANNARVCQGCHNIAYCCREHQIEHWSIHQHSCKPLVCVQKEEVLHNLSLPVEERCFDPYVGMYKSARRLNPKDSVLHLQPIMHVAHNKGLPVPPDSILCLGCNRWYQRSQGYICRKCKWPVCSEKCELESCHSLYECKIFFENQILPPPNPSLYDGDAILALRCLLLKDVKPLDWEKLAVMEPLVAHLERPRHYLDADEKIARFVLYQCHLNKTMGLSFQAVMNFLKVIDFCSIWLPERSASLWDNQFSFVSAKYVFPAKVFIAEECSPNCSWSLRHSPVLEECSLRLKASVVIHEGKYLTACFTGISEYGATFSKRYDNCRFVHKCLCRRCLDPTELGSFFSGVKCPSCDDFEQGYLLPEIPADYTGSWRCFNCSSIADGTRVSSDVNRIHKEIIENTNSLQGLLALLKSNEGDKLHRNHYLIMKATTLAVDLCWGVCKNSALHVIGNSLLEKGKVLTEKLANIYKAVYPWNSIQNAKLLFHYQLLHGVAKIRELLWLFQQNKMLIEDNLLWPNEFWDILQIQKAALDVLMDEPLGSVERENAILMKGVLEDTESLLVLERRNNRIQYETLMGLQKVYSRYCSSYLYSVLPIFEDKELNELLLFTGPYCKDILDKGHFI</sequence>
<evidence type="ECO:0000256" key="2">
    <source>
        <dbReference type="ARBA" id="ARBA00022771"/>
    </source>
</evidence>
<dbReference type="Gene3D" id="1.10.220.160">
    <property type="match status" value="1"/>
</dbReference>
<proteinExistence type="predicted"/>
<evidence type="ECO:0000256" key="5">
    <source>
        <dbReference type="SAM" id="MobiDB-lite"/>
    </source>
</evidence>
<feature type="domain" description="MYND-type" evidence="6">
    <location>
        <begin position="82"/>
        <end position="118"/>
    </location>
</feature>
<reference evidence="7 8" key="1">
    <citation type="submission" date="2024-08" db="EMBL/GenBank/DDBJ databases">
        <authorList>
            <person name="Cucini C."/>
            <person name="Frati F."/>
        </authorList>
    </citation>
    <scope>NUCLEOTIDE SEQUENCE [LARGE SCALE GENOMIC DNA]</scope>
</reference>
<dbReference type="PANTHER" id="PTHR46455:SF5">
    <property type="entry name" value="SET AND MYND DOMAIN CONTAINING, ARTHROPOD-SPECIFIC, MEMBER 4, ISOFORM A"/>
    <property type="match status" value="1"/>
</dbReference>
<evidence type="ECO:0000313" key="8">
    <source>
        <dbReference type="Proteomes" id="UP001642540"/>
    </source>
</evidence>